<name>A0A1I1LKW2_9ACTN</name>
<protein>
    <submittedName>
        <fullName evidence="4">Peptidase family M23</fullName>
    </submittedName>
</protein>
<dbReference type="EMBL" id="FOLB01000010">
    <property type="protein sequence ID" value="SFC73202.1"/>
    <property type="molecule type" value="Genomic_DNA"/>
</dbReference>
<dbReference type="SUPFAM" id="SSF51261">
    <property type="entry name" value="Duplicated hybrid motif"/>
    <property type="match status" value="1"/>
</dbReference>
<dbReference type="CDD" id="cd12797">
    <property type="entry name" value="M23_peptidase"/>
    <property type="match status" value="1"/>
</dbReference>
<proteinExistence type="predicted"/>
<dbReference type="PANTHER" id="PTHR21666:SF270">
    <property type="entry name" value="MUREIN HYDROLASE ACTIVATOR ENVC"/>
    <property type="match status" value="1"/>
</dbReference>
<keyword evidence="2" id="KW-0812">Transmembrane</keyword>
<gene>
    <name evidence="4" type="ORF">SAMN04487968_11090</name>
</gene>
<feature type="transmembrane region" description="Helical" evidence="2">
    <location>
        <begin position="226"/>
        <end position="247"/>
    </location>
</feature>
<organism evidence="4 5">
    <name type="scientific">Nocardioides terrae</name>
    <dbReference type="NCBI Taxonomy" id="574651"/>
    <lineage>
        <taxon>Bacteria</taxon>
        <taxon>Bacillati</taxon>
        <taxon>Actinomycetota</taxon>
        <taxon>Actinomycetes</taxon>
        <taxon>Propionibacteriales</taxon>
        <taxon>Nocardioidaceae</taxon>
        <taxon>Nocardioides</taxon>
    </lineage>
</organism>
<dbReference type="Proteomes" id="UP000198832">
    <property type="component" value="Unassembled WGS sequence"/>
</dbReference>
<reference evidence="4 5" key="1">
    <citation type="submission" date="2016-10" db="EMBL/GenBank/DDBJ databases">
        <authorList>
            <person name="de Groot N.N."/>
        </authorList>
    </citation>
    <scope>NUCLEOTIDE SEQUENCE [LARGE SCALE GENOMIC DNA]</scope>
    <source>
        <strain evidence="4 5">CGMCC 1.7056</strain>
    </source>
</reference>
<sequence length="454" mass="47198">MSDPRVDIVGPDRQPSAPVTPYVGKRARRDVAPDEQPAPVAQPYVGKRAARPVADSAPIVPASTVPASIIPAPATPYVGKRIARPAVDAPAPADLIDLAAPRPIEAPVPTIRPRVEMMPAPVIEPVVEPVPEPAVAFVKPVAPVALLDVPAPRRSTEWSDWNLFAAESPEDTGQLPFALTEAFTGSMPRIEDLPGTDFSFDTTTTMPAIKTGKRARVAPRRTRLRVLPSLSALVGAAALVVAGAGAMTAGKQDLVRADAGPLRQAGALTGSSAVASIGNRTVSVSRGGGRGAANSAAEAHENALAAINQKASGWAQVLKKNQWGLPIPSGVYHLTARFGDCGLWSHCHTGLDFAAPTGTPIHAISNGVISATIAYDGAYGNKTVETLEDGTELWYAHQVRFGVEPGQEVHAGDVIGFVGSTGHVTGPHVHVEVRPGGGDPVDPYPALVEHGLQP</sequence>
<dbReference type="STRING" id="574651.SAMN04487968_11090"/>
<keyword evidence="5" id="KW-1185">Reference proteome</keyword>
<dbReference type="InterPro" id="IPR016047">
    <property type="entry name" value="M23ase_b-sheet_dom"/>
</dbReference>
<dbReference type="Gene3D" id="2.70.70.10">
    <property type="entry name" value="Glucose Permease (Domain IIA)"/>
    <property type="match status" value="1"/>
</dbReference>
<feature type="domain" description="M23ase beta-sheet core" evidence="3">
    <location>
        <begin position="348"/>
        <end position="443"/>
    </location>
</feature>
<dbReference type="AlphaFoldDB" id="A0A1I1LKW2"/>
<dbReference type="InterPro" id="IPR011055">
    <property type="entry name" value="Dup_hybrid_motif"/>
</dbReference>
<dbReference type="Pfam" id="PF01551">
    <property type="entry name" value="Peptidase_M23"/>
    <property type="match status" value="1"/>
</dbReference>
<keyword evidence="2" id="KW-1133">Transmembrane helix</keyword>
<keyword evidence="2" id="KW-0472">Membrane</keyword>
<evidence type="ECO:0000256" key="1">
    <source>
        <dbReference type="SAM" id="MobiDB-lite"/>
    </source>
</evidence>
<dbReference type="InterPro" id="IPR050570">
    <property type="entry name" value="Cell_wall_metabolism_enzyme"/>
</dbReference>
<evidence type="ECO:0000259" key="3">
    <source>
        <dbReference type="Pfam" id="PF01551"/>
    </source>
</evidence>
<evidence type="ECO:0000313" key="5">
    <source>
        <dbReference type="Proteomes" id="UP000198832"/>
    </source>
</evidence>
<feature type="region of interest" description="Disordered" evidence="1">
    <location>
        <begin position="1"/>
        <end position="46"/>
    </location>
</feature>
<evidence type="ECO:0000256" key="2">
    <source>
        <dbReference type="SAM" id="Phobius"/>
    </source>
</evidence>
<dbReference type="GO" id="GO:0004222">
    <property type="term" value="F:metalloendopeptidase activity"/>
    <property type="evidence" value="ECO:0007669"/>
    <property type="project" value="TreeGrafter"/>
</dbReference>
<accession>A0A1I1LKW2</accession>
<dbReference type="PANTHER" id="PTHR21666">
    <property type="entry name" value="PEPTIDASE-RELATED"/>
    <property type="match status" value="1"/>
</dbReference>
<evidence type="ECO:0000313" key="4">
    <source>
        <dbReference type="EMBL" id="SFC73202.1"/>
    </source>
</evidence>